<gene>
    <name evidence="2" type="ORF">PV328_011046</name>
</gene>
<feature type="compositionally biased region" description="Basic and acidic residues" evidence="1">
    <location>
        <begin position="16"/>
        <end position="25"/>
    </location>
</feature>
<feature type="region of interest" description="Disordered" evidence="1">
    <location>
        <begin position="88"/>
        <end position="110"/>
    </location>
</feature>
<reference evidence="2" key="1">
    <citation type="journal article" date="2023" name="bioRxiv">
        <title>Scaffold-level genome assemblies of two parasitoid biocontrol wasps reveal the parthenogenesis mechanism and an associated novel virus.</title>
        <authorList>
            <person name="Inwood S."/>
            <person name="Skelly J."/>
            <person name="Guhlin J."/>
            <person name="Harrop T."/>
            <person name="Goldson S."/>
            <person name="Dearden P."/>
        </authorList>
    </citation>
    <scope>NUCLEOTIDE SEQUENCE</scope>
    <source>
        <strain evidence="2">Irish</strain>
        <tissue evidence="2">Whole body</tissue>
    </source>
</reference>
<feature type="compositionally biased region" description="Basic and acidic residues" evidence="1">
    <location>
        <begin position="97"/>
        <end position="110"/>
    </location>
</feature>
<protein>
    <submittedName>
        <fullName evidence="2">Uncharacterized protein</fullName>
    </submittedName>
</protein>
<proteinExistence type="predicted"/>
<name>A0AA39EZW6_9HYME</name>
<dbReference type="Proteomes" id="UP001168990">
    <property type="component" value="Unassembled WGS sequence"/>
</dbReference>
<dbReference type="EMBL" id="JAQQBS010001425">
    <property type="protein sequence ID" value="KAK0157288.1"/>
    <property type="molecule type" value="Genomic_DNA"/>
</dbReference>
<dbReference type="AlphaFoldDB" id="A0AA39EZW6"/>
<organism evidence="2 3">
    <name type="scientific">Microctonus aethiopoides</name>
    <dbReference type="NCBI Taxonomy" id="144406"/>
    <lineage>
        <taxon>Eukaryota</taxon>
        <taxon>Metazoa</taxon>
        <taxon>Ecdysozoa</taxon>
        <taxon>Arthropoda</taxon>
        <taxon>Hexapoda</taxon>
        <taxon>Insecta</taxon>
        <taxon>Pterygota</taxon>
        <taxon>Neoptera</taxon>
        <taxon>Endopterygota</taxon>
        <taxon>Hymenoptera</taxon>
        <taxon>Apocrita</taxon>
        <taxon>Ichneumonoidea</taxon>
        <taxon>Braconidae</taxon>
        <taxon>Euphorinae</taxon>
        <taxon>Microctonus</taxon>
    </lineage>
</organism>
<sequence length="128" mass="14574">MHRPRSKKNGNASPKTTDDDPKHDNCPVGADSWRKWKKAEALGTKPPVHPKPLHHDVQKAILPIYKDLSRDDLIERCLEADNRRIIRQNRRSSVNSKESRKARQEKLRAENDAYEAAEGLQYGAGIAD</sequence>
<accession>A0AA39EZW6</accession>
<feature type="region of interest" description="Disordered" evidence="1">
    <location>
        <begin position="1"/>
        <end position="32"/>
    </location>
</feature>
<evidence type="ECO:0000313" key="2">
    <source>
        <dbReference type="EMBL" id="KAK0157288.1"/>
    </source>
</evidence>
<reference evidence="2" key="2">
    <citation type="submission" date="2023-03" db="EMBL/GenBank/DDBJ databases">
        <authorList>
            <person name="Inwood S.N."/>
            <person name="Skelly J.G."/>
            <person name="Guhlin J."/>
            <person name="Harrop T.W.R."/>
            <person name="Goldson S.G."/>
            <person name="Dearden P.K."/>
        </authorList>
    </citation>
    <scope>NUCLEOTIDE SEQUENCE</scope>
    <source>
        <strain evidence="2">Irish</strain>
        <tissue evidence="2">Whole body</tissue>
    </source>
</reference>
<keyword evidence="3" id="KW-1185">Reference proteome</keyword>
<evidence type="ECO:0000256" key="1">
    <source>
        <dbReference type="SAM" id="MobiDB-lite"/>
    </source>
</evidence>
<evidence type="ECO:0000313" key="3">
    <source>
        <dbReference type="Proteomes" id="UP001168990"/>
    </source>
</evidence>
<comment type="caution">
    <text evidence="2">The sequence shown here is derived from an EMBL/GenBank/DDBJ whole genome shotgun (WGS) entry which is preliminary data.</text>
</comment>